<feature type="transmembrane region" description="Helical" evidence="1">
    <location>
        <begin position="52"/>
        <end position="70"/>
    </location>
</feature>
<keyword evidence="3" id="KW-1185">Reference proteome</keyword>
<reference evidence="2 3" key="1">
    <citation type="submission" date="2017-04" db="EMBL/GenBank/DDBJ databases">
        <authorList>
            <person name="Afonso C.L."/>
            <person name="Miller P.J."/>
            <person name="Scott M.A."/>
            <person name="Spackman E."/>
            <person name="Goraichik I."/>
            <person name="Dimitrov K.M."/>
            <person name="Suarez D.L."/>
            <person name="Swayne D.E."/>
        </authorList>
    </citation>
    <scope>NUCLEOTIDE SEQUENCE [LARGE SCALE GENOMIC DNA]</scope>
    <source>
        <strain evidence="2 3">CGMCC 1.10972</strain>
    </source>
</reference>
<evidence type="ECO:0000313" key="3">
    <source>
        <dbReference type="Proteomes" id="UP000192656"/>
    </source>
</evidence>
<name>A0A1W2CHN7_9HYPH</name>
<accession>A0A1W2CHN7</accession>
<feature type="transmembrane region" description="Helical" evidence="1">
    <location>
        <begin position="12"/>
        <end position="32"/>
    </location>
</feature>
<proteinExistence type="predicted"/>
<dbReference type="EMBL" id="FWXR01000010">
    <property type="protein sequence ID" value="SMC84765.1"/>
    <property type="molecule type" value="Genomic_DNA"/>
</dbReference>
<dbReference type="AlphaFoldDB" id="A0A1W2CHN7"/>
<feature type="transmembrane region" description="Helical" evidence="1">
    <location>
        <begin position="102"/>
        <end position="123"/>
    </location>
</feature>
<organism evidence="2 3">
    <name type="scientific">Fulvimarina manganoxydans</name>
    <dbReference type="NCBI Taxonomy" id="937218"/>
    <lineage>
        <taxon>Bacteria</taxon>
        <taxon>Pseudomonadati</taxon>
        <taxon>Pseudomonadota</taxon>
        <taxon>Alphaproteobacteria</taxon>
        <taxon>Hyphomicrobiales</taxon>
        <taxon>Aurantimonadaceae</taxon>
        <taxon>Fulvimarina</taxon>
    </lineage>
</organism>
<keyword evidence="1" id="KW-0472">Membrane</keyword>
<evidence type="ECO:0000313" key="2">
    <source>
        <dbReference type="EMBL" id="SMC84765.1"/>
    </source>
</evidence>
<dbReference type="STRING" id="937218.SAMN06297251_11060"/>
<dbReference type="OrthoDB" id="7264282at2"/>
<evidence type="ECO:0000256" key="1">
    <source>
        <dbReference type="SAM" id="Phobius"/>
    </source>
</evidence>
<keyword evidence="1" id="KW-1133">Transmembrane helix</keyword>
<protein>
    <submittedName>
        <fullName evidence="2">Uncharacterized protein</fullName>
    </submittedName>
</protein>
<dbReference type="RefSeq" id="WP_084410345.1">
    <property type="nucleotide sequence ID" value="NZ_FWXR01000010.1"/>
</dbReference>
<keyword evidence="1" id="KW-0812">Transmembrane</keyword>
<sequence length="126" mass="13817">MFGLDRQTRDNIWTLIAAPTIWALHFLLAYGVAAVQCAPNQAIFETITATRWMIAGITVVALALIGLIFLRAYREWKGHGGGTVNDQDTDVARESFLEFSTVLLAGLSFVSVIFVALPALFIADCR</sequence>
<gene>
    <name evidence="2" type="ORF">SAMN06297251_11060</name>
</gene>
<dbReference type="Proteomes" id="UP000192656">
    <property type="component" value="Unassembled WGS sequence"/>
</dbReference>